<sequence>MSYTPPPPPDPSAYGVPQTGARPAELLDRFVARLIDGLLLAVVYVVIGIVLVSGVLLSGVDSNVAVGFVTTIILVALQLGYFVFLETSRGQTVGKMVMKLRVLGASGGNPTTEESLKRNIWIAIGLAGFIPVIGLLTGLAQLAAVIAIAVTISSDTVLRQGWHDKFAGTRVIKQG</sequence>
<evidence type="ECO:0000256" key="1">
    <source>
        <dbReference type="ARBA" id="ARBA00004651"/>
    </source>
</evidence>
<gene>
    <name evidence="8" type="ORF">NOCA2430027</name>
</gene>
<dbReference type="InterPro" id="IPR051791">
    <property type="entry name" value="Pra-immunoreactive"/>
</dbReference>
<evidence type="ECO:0000313" key="8">
    <source>
        <dbReference type="EMBL" id="CUR57669.1"/>
    </source>
</evidence>
<dbReference type="PANTHER" id="PTHR36115:SF4">
    <property type="entry name" value="MEMBRANE PROTEIN"/>
    <property type="match status" value="1"/>
</dbReference>
<dbReference type="InterPro" id="IPR010432">
    <property type="entry name" value="RDD"/>
</dbReference>
<evidence type="ECO:0000259" key="7">
    <source>
        <dbReference type="Pfam" id="PF06271"/>
    </source>
</evidence>
<keyword evidence="4 6" id="KW-1133">Transmembrane helix</keyword>
<protein>
    <recommendedName>
        <fullName evidence="7">RDD domain-containing protein</fullName>
    </recommendedName>
</protein>
<reference evidence="8" key="1">
    <citation type="submission" date="2015-08" db="EMBL/GenBank/DDBJ databases">
        <authorList>
            <person name="Babu N.S."/>
            <person name="Beckwith C.J."/>
            <person name="Beseler K.G."/>
            <person name="Brison A."/>
            <person name="Carone J.V."/>
            <person name="Caskin T.P."/>
            <person name="Diamond M."/>
            <person name="Durham M.E."/>
            <person name="Foxe J.M."/>
            <person name="Go M."/>
            <person name="Henderson B.A."/>
            <person name="Jones I.B."/>
            <person name="McGettigan J.A."/>
            <person name="Micheletti S.J."/>
            <person name="Nasrallah M.E."/>
            <person name="Ortiz D."/>
            <person name="Piller C.R."/>
            <person name="Privatt S.R."/>
            <person name="Schneider S.L."/>
            <person name="Sharp S."/>
            <person name="Smith T.C."/>
            <person name="Stanton J.D."/>
            <person name="Ullery H.E."/>
            <person name="Wilson R.J."/>
            <person name="Serrano M.G."/>
            <person name="Buck G."/>
            <person name="Lee V."/>
            <person name="Wang Y."/>
            <person name="Carvalho R."/>
            <person name="Voegtly L."/>
            <person name="Shi R."/>
            <person name="Duckworth R."/>
            <person name="Johnson A."/>
            <person name="Loviza R."/>
            <person name="Walstead R."/>
            <person name="Shah Z."/>
            <person name="Kiflezghi M."/>
            <person name="Wade K."/>
            <person name="Ball S.L."/>
            <person name="Bradley K.W."/>
            <person name="Asai D.J."/>
            <person name="Bowman C.A."/>
            <person name="Russell D.A."/>
            <person name="Pope W.H."/>
            <person name="Jacobs-Sera D."/>
            <person name="Hendrix R.W."/>
            <person name="Hatfull G.F."/>
        </authorList>
    </citation>
    <scope>NUCLEOTIDE SEQUENCE</scope>
</reference>
<keyword evidence="5 6" id="KW-0472">Membrane</keyword>
<dbReference type="PANTHER" id="PTHR36115">
    <property type="entry name" value="PROLINE-RICH ANTIGEN HOMOLOG-RELATED"/>
    <property type="match status" value="1"/>
</dbReference>
<feature type="domain" description="RDD" evidence="7">
    <location>
        <begin position="24"/>
        <end position="168"/>
    </location>
</feature>
<feature type="transmembrane region" description="Helical" evidence="6">
    <location>
        <begin position="64"/>
        <end position="84"/>
    </location>
</feature>
<dbReference type="AlphaFoldDB" id="A0A2P2C6M0"/>
<evidence type="ECO:0000256" key="5">
    <source>
        <dbReference type="ARBA" id="ARBA00023136"/>
    </source>
</evidence>
<keyword evidence="3 6" id="KW-0812">Transmembrane</keyword>
<feature type="transmembrane region" description="Helical" evidence="6">
    <location>
        <begin position="120"/>
        <end position="150"/>
    </location>
</feature>
<evidence type="ECO:0000256" key="2">
    <source>
        <dbReference type="ARBA" id="ARBA00022475"/>
    </source>
</evidence>
<accession>A0A2P2C6M0</accession>
<evidence type="ECO:0000256" key="6">
    <source>
        <dbReference type="SAM" id="Phobius"/>
    </source>
</evidence>
<evidence type="ECO:0000256" key="4">
    <source>
        <dbReference type="ARBA" id="ARBA00022989"/>
    </source>
</evidence>
<keyword evidence="2" id="KW-1003">Cell membrane</keyword>
<name>A0A2P2C6M0_9ZZZZ</name>
<feature type="transmembrane region" description="Helical" evidence="6">
    <location>
        <begin position="37"/>
        <end position="57"/>
    </location>
</feature>
<comment type="subcellular location">
    <subcellularLocation>
        <location evidence="1">Cell membrane</location>
        <topology evidence="1">Multi-pass membrane protein</topology>
    </subcellularLocation>
</comment>
<organism evidence="8">
    <name type="scientific">metagenome</name>
    <dbReference type="NCBI Taxonomy" id="256318"/>
    <lineage>
        <taxon>unclassified sequences</taxon>
        <taxon>metagenomes</taxon>
    </lineage>
</organism>
<dbReference type="GO" id="GO:0005886">
    <property type="term" value="C:plasma membrane"/>
    <property type="evidence" value="ECO:0007669"/>
    <property type="project" value="UniProtKB-SubCell"/>
</dbReference>
<dbReference type="Pfam" id="PF06271">
    <property type="entry name" value="RDD"/>
    <property type="match status" value="1"/>
</dbReference>
<evidence type="ECO:0000256" key="3">
    <source>
        <dbReference type="ARBA" id="ARBA00022692"/>
    </source>
</evidence>
<proteinExistence type="predicted"/>
<dbReference type="EMBL" id="CZKA01000038">
    <property type="protein sequence ID" value="CUR57669.1"/>
    <property type="molecule type" value="Genomic_DNA"/>
</dbReference>